<feature type="domain" description="Type VI secretion system FHA" evidence="2">
    <location>
        <begin position="243"/>
        <end position="416"/>
    </location>
</feature>
<dbReference type="OrthoDB" id="151099at2"/>
<evidence type="ECO:0000313" key="3">
    <source>
        <dbReference type="EMBL" id="SCC00829.1"/>
    </source>
</evidence>
<evidence type="ECO:0000313" key="4">
    <source>
        <dbReference type="Proteomes" id="UP000199698"/>
    </source>
</evidence>
<sequence>MEQINHQILQLKIRNTEALHSGNTREHVFNLNGGIIGSHQNVEWQIQDFYNSVSGIHAQINNKDGYYFIQPIENKLFINQSEISSQTGSVKLQHGDEIRIGNLIIHARIGTDLHQLLDDPLDKSPSQIISINEISLNDMFDTEDKNTISHLYSNDTEQKSEIVDPFKAIEKDSSDVLSDFYKNISEHENNPSEQNKSLVDYNVKQGSLMNNNFIEVPNCDSTLHDDNTYTIENVNLSLVPFLRGLGVSLNIHNTDEANALLEELGETLKATVEGLLKLNLSKDVLKNKNLRPIEDNPLRLNQNYSDTMALLFSEQLCTVYLSAPAAVKESLENVAIHNKASEIATKYALSAMLDAFSPDQLSSRFEIYRNSRKVKEHDGTWSWNMYCSYYKELSSNRQQGFEKLFWEHYDQEYDKQLRRLNQERI</sequence>
<dbReference type="InterPro" id="IPR008984">
    <property type="entry name" value="SMAD_FHA_dom_sf"/>
</dbReference>
<name>A0A1C4B1Z0_9GAMM</name>
<dbReference type="SUPFAM" id="SSF49879">
    <property type="entry name" value="SMAD/FHA domain"/>
    <property type="match status" value="1"/>
</dbReference>
<dbReference type="NCBIfam" id="TIGR03354">
    <property type="entry name" value="VI_FHA"/>
    <property type="match status" value="1"/>
</dbReference>
<dbReference type="Pfam" id="PF00498">
    <property type="entry name" value="FHA"/>
    <property type="match status" value="1"/>
</dbReference>
<reference evidence="4" key="1">
    <citation type="submission" date="2016-08" db="EMBL/GenBank/DDBJ databases">
        <authorList>
            <person name="Varghese N."/>
            <person name="Submissions Spin"/>
        </authorList>
    </citation>
    <scope>NUCLEOTIDE SEQUENCE [LARGE SCALE GENOMIC DNA]</scope>
    <source>
        <strain evidence="4">R-53144</strain>
    </source>
</reference>
<organism evidence="3 4">
    <name type="scientific">Gilliamella intestini</name>
    <dbReference type="NCBI Taxonomy" id="1798183"/>
    <lineage>
        <taxon>Bacteria</taxon>
        <taxon>Pseudomonadati</taxon>
        <taxon>Pseudomonadota</taxon>
        <taxon>Gammaproteobacteria</taxon>
        <taxon>Orbales</taxon>
        <taxon>Orbaceae</taxon>
        <taxon>Gilliamella</taxon>
    </lineage>
</organism>
<evidence type="ECO:0000259" key="2">
    <source>
        <dbReference type="Pfam" id="PF20232"/>
    </source>
</evidence>
<dbReference type="Gene3D" id="2.60.200.20">
    <property type="match status" value="1"/>
</dbReference>
<feature type="domain" description="FHA" evidence="1">
    <location>
        <begin position="35"/>
        <end position="101"/>
    </location>
</feature>
<dbReference type="RefSeq" id="WP_091122477.1">
    <property type="nucleotide sequence ID" value="NZ_FMBA01000016.1"/>
</dbReference>
<dbReference type="Proteomes" id="UP000199698">
    <property type="component" value="Unassembled WGS sequence"/>
</dbReference>
<dbReference type="InterPro" id="IPR000253">
    <property type="entry name" value="FHA_dom"/>
</dbReference>
<gene>
    <name evidence="3" type="ORF">GA0061080_101615</name>
</gene>
<accession>A0A1C4B1Z0</accession>
<dbReference type="EMBL" id="FMBA01000016">
    <property type="protein sequence ID" value="SCC00829.1"/>
    <property type="molecule type" value="Genomic_DNA"/>
</dbReference>
<dbReference type="Pfam" id="PF20232">
    <property type="entry name" value="T6SS_FHA_C"/>
    <property type="match status" value="1"/>
</dbReference>
<proteinExistence type="predicted"/>
<dbReference type="CDD" id="cd00060">
    <property type="entry name" value="FHA"/>
    <property type="match status" value="1"/>
</dbReference>
<evidence type="ECO:0000259" key="1">
    <source>
        <dbReference type="Pfam" id="PF00498"/>
    </source>
</evidence>
<keyword evidence="4" id="KW-1185">Reference proteome</keyword>
<dbReference type="InterPro" id="IPR017735">
    <property type="entry name" value="T6SS_FHA"/>
</dbReference>
<dbReference type="STRING" id="1798183.GA0061080_101615"/>
<protein>
    <submittedName>
        <fullName evidence="3">FHA domain protein</fullName>
    </submittedName>
</protein>
<dbReference type="AlphaFoldDB" id="A0A1C4B1Z0"/>
<dbReference type="InterPro" id="IPR046883">
    <property type="entry name" value="T6SS_FHA_C"/>
</dbReference>